<evidence type="ECO:0000313" key="14">
    <source>
        <dbReference type="Proteomes" id="UP000006701"/>
    </source>
</evidence>
<dbReference type="Proteomes" id="UP000006701">
    <property type="component" value="Unassembled WGS sequence"/>
</dbReference>
<evidence type="ECO:0000313" key="13">
    <source>
        <dbReference type="EMBL" id="EAW10693.1"/>
    </source>
</evidence>
<evidence type="ECO:0000256" key="12">
    <source>
        <dbReference type="SAM" id="Phobius"/>
    </source>
</evidence>
<evidence type="ECO:0000256" key="6">
    <source>
        <dbReference type="ARBA" id="ARBA00022763"/>
    </source>
</evidence>
<dbReference type="GO" id="GO:0030896">
    <property type="term" value="C:checkpoint clamp complex"/>
    <property type="evidence" value="ECO:0007669"/>
    <property type="project" value="TreeGrafter"/>
</dbReference>
<evidence type="ECO:0000256" key="2">
    <source>
        <dbReference type="ARBA" id="ARBA00004141"/>
    </source>
</evidence>
<evidence type="ECO:0000256" key="8">
    <source>
        <dbReference type="ARBA" id="ARBA00023136"/>
    </source>
</evidence>
<name>A1CII8_ASPCL</name>
<feature type="compositionally biased region" description="Basic and acidic residues" evidence="11">
    <location>
        <begin position="371"/>
        <end position="383"/>
    </location>
</feature>
<evidence type="ECO:0000256" key="3">
    <source>
        <dbReference type="ARBA" id="ARBA00009825"/>
    </source>
</evidence>
<keyword evidence="5 12" id="KW-0812">Transmembrane</keyword>
<keyword evidence="6" id="KW-0227">DNA damage</keyword>
<dbReference type="KEGG" id="act:ACLA_051650"/>
<evidence type="ECO:0000256" key="10">
    <source>
        <dbReference type="ARBA" id="ARBA00023242"/>
    </source>
</evidence>
<dbReference type="Pfam" id="PF02144">
    <property type="entry name" value="Rad1"/>
    <property type="match status" value="1"/>
</dbReference>
<dbReference type="GeneID" id="4703616"/>
<evidence type="ECO:0000256" key="1">
    <source>
        <dbReference type="ARBA" id="ARBA00004123"/>
    </source>
</evidence>
<gene>
    <name evidence="13" type="ORF">ACLA_051650</name>
</gene>
<dbReference type="VEuPathDB" id="FungiDB:ACLA_051650"/>
<keyword evidence="10" id="KW-0539">Nucleus</keyword>
<comment type="similarity">
    <text evidence="4">Belongs to the rad1 family.</text>
</comment>
<evidence type="ECO:0000256" key="7">
    <source>
        <dbReference type="ARBA" id="ARBA00022989"/>
    </source>
</evidence>
<feature type="region of interest" description="Disordered" evidence="11">
    <location>
        <begin position="363"/>
        <end position="385"/>
    </location>
</feature>
<comment type="subcellular location">
    <subcellularLocation>
        <location evidence="2">Membrane</location>
        <topology evidence="2">Multi-pass membrane protein</topology>
    </subcellularLocation>
    <subcellularLocation>
        <location evidence="1">Nucleus</location>
    </subcellularLocation>
</comment>
<evidence type="ECO:0000256" key="5">
    <source>
        <dbReference type="ARBA" id="ARBA00022692"/>
    </source>
</evidence>
<feature type="transmembrane region" description="Helical" evidence="12">
    <location>
        <begin position="56"/>
        <end position="81"/>
    </location>
</feature>
<dbReference type="InterPro" id="IPR007915">
    <property type="entry name" value="TMEM258/Ost5"/>
</dbReference>
<dbReference type="STRING" id="344612.A1CII8"/>
<dbReference type="EMBL" id="DS027054">
    <property type="protein sequence ID" value="EAW10693.1"/>
    <property type="molecule type" value="Genomic_DNA"/>
</dbReference>
<comment type="similarity">
    <text evidence="3">Belongs to the OST5 family.</text>
</comment>
<dbReference type="PANTHER" id="PTHR10870">
    <property type="entry name" value="CELL CYCLE CHECKPOINT PROTEIN RAD1"/>
    <property type="match status" value="1"/>
</dbReference>
<reference evidence="13 14" key="1">
    <citation type="journal article" date="2008" name="PLoS Genet.">
        <title>Genomic islands in the pathogenic filamentous fungus Aspergillus fumigatus.</title>
        <authorList>
            <person name="Fedorova N.D."/>
            <person name="Khaldi N."/>
            <person name="Joardar V.S."/>
            <person name="Maiti R."/>
            <person name="Amedeo P."/>
            <person name="Anderson M.J."/>
            <person name="Crabtree J."/>
            <person name="Silva J.C."/>
            <person name="Badger J.H."/>
            <person name="Albarraq A."/>
            <person name="Angiuoli S."/>
            <person name="Bussey H."/>
            <person name="Bowyer P."/>
            <person name="Cotty P.J."/>
            <person name="Dyer P.S."/>
            <person name="Egan A."/>
            <person name="Galens K."/>
            <person name="Fraser-Liggett C.M."/>
            <person name="Haas B.J."/>
            <person name="Inman J.M."/>
            <person name="Kent R."/>
            <person name="Lemieux S."/>
            <person name="Malavazi I."/>
            <person name="Orvis J."/>
            <person name="Roemer T."/>
            <person name="Ronning C.M."/>
            <person name="Sundaram J.P."/>
            <person name="Sutton G."/>
            <person name="Turner G."/>
            <person name="Venter J.C."/>
            <person name="White O.R."/>
            <person name="Whitty B.R."/>
            <person name="Youngman P."/>
            <person name="Wolfe K.H."/>
            <person name="Goldman G.H."/>
            <person name="Wortman J.R."/>
            <person name="Jiang B."/>
            <person name="Denning D.W."/>
            <person name="Nierman W.C."/>
        </authorList>
    </citation>
    <scope>NUCLEOTIDE SEQUENCE [LARGE SCALE GENOMIC DNA]</scope>
    <source>
        <strain evidence="14">ATCC 1007 / CBS 513.65 / DSM 816 / NCTC 3887 / NRRL 1</strain>
    </source>
</reference>
<dbReference type="InterPro" id="IPR003021">
    <property type="entry name" value="Rad1_Rec1_Rad17"/>
</dbReference>
<dbReference type="RefSeq" id="XP_001272119.1">
    <property type="nucleotide sequence ID" value="XM_001272118.1"/>
</dbReference>
<dbReference type="Pfam" id="PF05251">
    <property type="entry name" value="Ost5"/>
    <property type="match status" value="1"/>
</dbReference>
<accession>A1CII8</accession>
<evidence type="ECO:0000256" key="9">
    <source>
        <dbReference type="ARBA" id="ARBA00023204"/>
    </source>
</evidence>
<feature type="transmembrane region" description="Helical" evidence="12">
    <location>
        <begin position="25"/>
        <end position="44"/>
    </location>
</feature>
<dbReference type="OMA" id="IKTTCEL"/>
<keyword evidence="8 12" id="KW-0472">Membrane</keyword>
<protein>
    <submittedName>
        <fullName evidence="13">DNA repair protein Rad1, putative</fullName>
    </submittedName>
</protein>
<organism evidence="13 14">
    <name type="scientific">Aspergillus clavatus (strain ATCC 1007 / CBS 513.65 / DSM 816 / NCTC 3887 / NRRL 1 / QM 1276 / 107)</name>
    <dbReference type="NCBI Taxonomy" id="344612"/>
    <lineage>
        <taxon>Eukaryota</taxon>
        <taxon>Fungi</taxon>
        <taxon>Dikarya</taxon>
        <taxon>Ascomycota</taxon>
        <taxon>Pezizomycotina</taxon>
        <taxon>Eurotiomycetes</taxon>
        <taxon>Eurotiomycetidae</taxon>
        <taxon>Eurotiales</taxon>
        <taxon>Aspergillaceae</taxon>
        <taxon>Aspergillus</taxon>
        <taxon>Aspergillus subgen. Fumigati</taxon>
    </lineage>
</organism>
<evidence type="ECO:0000256" key="11">
    <source>
        <dbReference type="SAM" id="MobiDB-lite"/>
    </source>
</evidence>
<dbReference type="GO" id="GO:0006281">
    <property type="term" value="P:DNA repair"/>
    <property type="evidence" value="ECO:0007669"/>
    <property type="project" value="UniProtKB-KW"/>
</dbReference>
<proteinExistence type="inferred from homology"/>
<dbReference type="Gene3D" id="3.70.10.10">
    <property type="match status" value="1"/>
</dbReference>
<dbReference type="OrthoDB" id="337581at2759"/>
<dbReference type="eggNOG" id="KOG3194">
    <property type="taxonomic scope" value="Eukaryota"/>
</dbReference>
<keyword evidence="7 12" id="KW-1133">Transmembrane helix</keyword>
<dbReference type="HOGENOM" id="CLU_035332_0_0_1"/>
<dbReference type="GO" id="GO:0008250">
    <property type="term" value="C:oligosaccharyltransferase complex"/>
    <property type="evidence" value="ECO:0007669"/>
    <property type="project" value="InterPro"/>
</dbReference>
<dbReference type="PANTHER" id="PTHR10870:SF0">
    <property type="entry name" value="CELL CYCLE CHECKPOINT PROTEIN RAD1"/>
    <property type="match status" value="1"/>
</dbReference>
<dbReference type="PRINTS" id="PR01245">
    <property type="entry name" value="RAD1REC1"/>
</dbReference>
<sequence length="496" mass="53013">MSLNEVWEAASASPYSPLISKDQQFFVGFSLLLSALVLTGLFGLNRSFLSIASFGVPASLAFGFGAVYMICAAGVYTHLYISSPYPNNLLLGARYHVPLAISIDVARAMATTESAPIFSAVSSNAHQLYTLLQCIGFASKATVQITPDGIRFSAEETRVIQGFAFLDKALFTSYTFNPPPGQRNTIDDSDDDEVGEDATDVASYPCFVISLSALLETLKIFGINDASSGNFSRAGSVQPPNPSALSAFTAPALLLDRSCTLQYLHDGAPFSVTLSETGIKTTCDLTTYEPEDTDLDIPFQRDGIVMKIIMRSAWLHNAITELDATDPTVLKLSASATREPYFALSGSGGPLSESTVEFSIEQPNHGTGPADSHHKVLTDDGTSRSRAKRAKLAPTVTETFLVSPPSSMGSRITQGYRFSMIKKAARAMAVANKVSIRGDRQGVLSLQFMIEFDNNGPVGAASGTRSSAGSAGGTVTFVDFRFVPLLDEDAMDLELD</sequence>
<keyword evidence="14" id="KW-1185">Reference proteome</keyword>
<dbReference type="GO" id="GO:0000077">
    <property type="term" value="P:DNA damage checkpoint signaling"/>
    <property type="evidence" value="ECO:0007669"/>
    <property type="project" value="InterPro"/>
</dbReference>
<keyword evidence="9" id="KW-0234">DNA repair</keyword>
<dbReference type="AlphaFoldDB" id="A1CII8"/>
<evidence type="ECO:0000256" key="4">
    <source>
        <dbReference type="ARBA" id="ARBA00010991"/>
    </source>
</evidence>